<accession>A0A813KW77</accession>
<organism evidence="2 3">
    <name type="scientific">Polarella glacialis</name>
    <name type="common">Dinoflagellate</name>
    <dbReference type="NCBI Taxonomy" id="89957"/>
    <lineage>
        <taxon>Eukaryota</taxon>
        <taxon>Sar</taxon>
        <taxon>Alveolata</taxon>
        <taxon>Dinophyceae</taxon>
        <taxon>Suessiales</taxon>
        <taxon>Suessiaceae</taxon>
        <taxon>Polarella</taxon>
    </lineage>
</organism>
<keyword evidence="1" id="KW-0732">Signal</keyword>
<evidence type="ECO:0000313" key="3">
    <source>
        <dbReference type="Proteomes" id="UP000626109"/>
    </source>
</evidence>
<reference evidence="2" key="1">
    <citation type="submission" date="2021-02" db="EMBL/GenBank/DDBJ databases">
        <authorList>
            <person name="Dougan E. K."/>
            <person name="Rhodes N."/>
            <person name="Thang M."/>
            <person name="Chan C."/>
        </authorList>
    </citation>
    <scope>NUCLEOTIDE SEQUENCE</scope>
</reference>
<dbReference type="AlphaFoldDB" id="A0A813KW77"/>
<dbReference type="EMBL" id="CAJNNW010033159">
    <property type="protein sequence ID" value="CAE8717431.1"/>
    <property type="molecule type" value="Genomic_DNA"/>
</dbReference>
<feature type="non-terminal residue" evidence="2">
    <location>
        <position position="1"/>
    </location>
</feature>
<sequence length="72" mass="7188">SSGISLTLFVACTAAWQRQALGSNVCEGHQVCEGMGETCGAGACCSGMGTQCGDNSRCDGMGTHCGAQSFCS</sequence>
<evidence type="ECO:0000256" key="1">
    <source>
        <dbReference type="SAM" id="SignalP"/>
    </source>
</evidence>
<evidence type="ECO:0000313" key="2">
    <source>
        <dbReference type="EMBL" id="CAE8717431.1"/>
    </source>
</evidence>
<feature type="non-terminal residue" evidence="2">
    <location>
        <position position="72"/>
    </location>
</feature>
<gene>
    <name evidence="2" type="ORF">PGLA2088_LOCUS39531</name>
</gene>
<feature type="chain" id="PRO_5032439659" evidence="1">
    <location>
        <begin position="23"/>
        <end position="72"/>
    </location>
</feature>
<protein>
    <submittedName>
        <fullName evidence="2">Uncharacterized protein</fullName>
    </submittedName>
</protein>
<proteinExistence type="predicted"/>
<name>A0A813KW77_POLGL</name>
<feature type="signal peptide" evidence="1">
    <location>
        <begin position="1"/>
        <end position="22"/>
    </location>
</feature>
<dbReference type="Proteomes" id="UP000626109">
    <property type="component" value="Unassembled WGS sequence"/>
</dbReference>
<comment type="caution">
    <text evidence="2">The sequence shown here is derived from an EMBL/GenBank/DDBJ whole genome shotgun (WGS) entry which is preliminary data.</text>
</comment>